<dbReference type="Proteomes" id="UP000002710">
    <property type="component" value="Chromosome"/>
</dbReference>
<proteinExistence type="predicted"/>
<keyword evidence="3" id="KW-1185">Reference proteome</keyword>
<dbReference type="STRING" id="207559.Dde_2827"/>
<evidence type="ECO:0000259" key="1">
    <source>
        <dbReference type="Pfam" id="PF00582"/>
    </source>
</evidence>
<dbReference type="EMBL" id="CP000112">
    <property type="protein sequence ID" value="ABB39622.1"/>
    <property type="molecule type" value="Genomic_DNA"/>
</dbReference>
<dbReference type="eggNOG" id="COG0589">
    <property type="taxonomic scope" value="Bacteria"/>
</dbReference>
<evidence type="ECO:0000313" key="2">
    <source>
        <dbReference type="EMBL" id="ABB39622.1"/>
    </source>
</evidence>
<sequence>MDKHLLVAVSEHRESSAGVRFACSLFNGSAGVRMTLLHVLGTAGQDAAAAAAMQRRAADMLHGVRQWAEGQGVLPADIETLVLPRRYGVLRDIVDTARKGLYDAVVVGGRYLSRLEQMYEDSVSRGLLWESVDFPVWICHQPDASRRNVLLCLDGEEPSYRIADHAGFMLRDCAGHAFTLLHFNRARTAAEEVLERGRMLLEENGVGKDRIETLVMESSDHVESILNVADRGHYAVVAAGRNKRQPDSFFNRLFTRSVTMRLRDNTQRFALWVSQ</sequence>
<feature type="domain" description="UspA" evidence="1">
    <location>
        <begin position="3"/>
        <end position="139"/>
    </location>
</feature>
<dbReference type="CDD" id="cd00293">
    <property type="entry name" value="USP-like"/>
    <property type="match status" value="1"/>
</dbReference>
<reference evidence="2 3" key="1">
    <citation type="journal article" date="2011" name="J. Bacteriol.">
        <title>Complete genome sequence and updated annotation of Desulfovibrio alaskensis G20.</title>
        <authorList>
            <person name="Hauser L.J."/>
            <person name="Land M.L."/>
            <person name="Brown S.D."/>
            <person name="Larimer F."/>
            <person name="Keller K.L."/>
            <person name="Rapp-Giles B.J."/>
            <person name="Price M.N."/>
            <person name="Lin M."/>
            <person name="Bruce D.C."/>
            <person name="Detter J.C."/>
            <person name="Tapia R."/>
            <person name="Han C.S."/>
            <person name="Goodwin L.A."/>
            <person name="Cheng J.F."/>
            <person name="Pitluck S."/>
            <person name="Copeland A."/>
            <person name="Lucas S."/>
            <person name="Nolan M."/>
            <person name="Lapidus A.L."/>
            <person name="Palumbo A.V."/>
            <person name="Wall J.D."/>
        </authorList>
    </citation>
    <scope>NUCLEOTIDE SEQUENCE [LARGE SCALE GENOMIC DNA]</scope>
    <source>
        <strain evidence="3">ATCC BAA 1058 / DSM 17464 / G20</strain>
    </source>
</reference>
<gene>
    <name evidence="2" type="ordered locus">Dde_2827</name>
</gene>
<name>Q30XH4_OLEA2</name>
<dbReference type="AlphaFoldDB" id="Q30XH4"/>
<protein>
    <submittedName>
        <fullName evidence="2">UspA domain-containing protein</fullName>
    </submittedName>
</protein>
<organism evidence="2 3">
    <name type="scientific">Oleidesulfovibrio alaskensis (strain ATCC BAA-1058 / DSM 17464 / G20)</name>
    <name type="common">Desulfovibrio alaskensis</name>
    <dbReference type="NCBI Taxonomy" id="207559"/>
    <lineage>
        <taxon>Bacteria</taxon>
        <taxon>Pseudomonadati</taxon>
        <taxon>Thermodesulfobacteriota</taxon>
        <taxon>Desulfovibrionia</taxon>
        <taxon>Desulfovibrionales</taxon>
        <taxon>Desulfovibrionaceae</taxon>
        <taxon>Oleidesulfovibrio</taxon>
    </lineage>
</organism>
<dbReference type="Gene3D" id="3.40.50.12370">
    <property type="match status" value="1"/>
</dbReference>
<dbReference type="InterPro" id="IPR006016">
    <property type="entry name" value="UspA"/>
</dbReference>
<dbReference type="Pfam" id="PF00582">
    <property type="entry name" value="Usp"/>
    <property type="match status" value="1"/>
</dbReference>
<dbReference type="HOGENOM" id="CLU_075315_1_0_7"/>
<evidence type="ECO:0000313" key="3">
    <source>
        <dbReference type="Proteomes" id="UP000002710"/>
    </source>
</evidence>
<dbReference type="RefSeq" id="WP_011368627.1">
    <property type="nucleotide sequence ID" value="NC_007519.1"/>
</dbReference>
<dbReference type="SUPFAM" id="SSF52402">
    <property type="entry name" value="Adenine nucleotide alpha hydrolases-like"/>
    <property type="match status" value="2"/>
</dbReference>
<dbReference type="KEGG" id="dde:Dde_2827"/>
<accession>Q30XH4</accession>